<reference evidence="1 2" key="1">
    <citation type="submission" date="2016-03" db="EMBL/GenBank/DDBJ databases">
        <authorList>
            <person name="Cho S.-Y."/>
            <person name="Lim S."/>
            <person name="Kim H."/>
            <person name="Soh E.H."/>
            <person name="Moon J.S."/>
        </authorList>
    </citation>
    <scope>NUCLEOTIDE SEQUENCE [LARGE SCALE GENOMIC DNA]</scope>
    <source>
        <strain evidence="1 2">KCTC 3810</strain>
    </source>
</reference>
<sequence>MTPLNNATFNKIVGKAVRLEGNSLLDDLEITDEEKAEAFLEIYMILDNANDTKELLELHRRLEVKHAEFQKDLETYGINSVGLARTREFHKSDLERIELALEFTGNFARRS</sequence>
<accession>A0ABX2V8W5</accession>
<proteinExistence type="predicted"/>
<comment type="caution">
    <text evidence="1">The sequence shown here is derived from an EMBL/GenBank/DDBJ whole genome shotgun (WGS) entry which is preliminary data.</text>
</comment>
<evidence type="ECO:0000313" key="2">
    <source>
        <dbReference type="Proteomes" id="UP000078447"/>
    </source>
</evidence>
<organism evidence="1 2">
    <name type="scientific">Exiguobacterium undae</name>
    <dbReference type="NCBI Taxonomy" id="169177"/>
    <lineage>
        <taxon>Bacteria</taxon>
        <taxon>Bacillati</taxon>
        <taxon>Bacillota</taxon>
        <taxon>Bacilli</taxon>
        <taxon>Bacillales</taxon>
        <taxon>Bacillales Family XII. Incertae Sedis</taxon>
        <taxon>Exiguobacterium</taxon>
    </lineage>
</organism>
<evidence type="ECO:0000313" key="1">
    <source>
        <dbReference type="EMBL" id="OAN13875.1"/>
    </source>
</evidence>
<dbReference type="Proteomes" id="UP000078447">
    <property type="component" value="Unassembled WGS sequence"/>
</dbReference>
<protein>
    <submittedName>
        <fullName evidence="1">Uncharacterized protein</fullName>
    </submittedName>
</protein>
<gene>
    <name evidence="1" type="ORF">A3783_16395</name>
</gene>
<name>A0ABX2V8W5_9BACL</name>
<dbReference type="RefSeq" id="WP_028105302.1">
    <property type="nucleotide sequence ID" value="NZ_LVVL01000004.1"/>
</dbReference>
<dbReference type="EMBL" id="LVVL01000004">
    <property type="protein sequence ID" value="OAN13875.1"/>
    <property type="molecule type" value="Genomic_DNA"/>
</dbReference>
<keyword evidence="2" id="KW-1185">Reference proteome</keyword>